<dbReference type="PANTHER" id="PTHR43272">
    <property type="entry name" value="LONG-CHAIN-FATTY-ACID--COA LIGASE"/>
    <property type="match status" value="1"/>
</dbReference>
<accession>A0A7R9QPU6</accession>
<evidence type="ECO:0000256" key="1">
    <source>
        <dbReference type="ARBA" id="ARBA00006432"/>
    </source>
</evidence>
<dbReference type="EC" id="6.2.1.3" evidence="6"/>
<keyword evidence="5" id="KW-0067">ATP-binding</keyword>
<dbReference type="OrthoDB" id="1700726at2759"/>
<feature type="non-terminal residue" evidence="8">
    <location>
        <position position="1"/>
    </location>
</feature>
<dbReference type="GO" id="GO:0090433">
    <property type="term" value="F:palmitoyl-CoA ligase activity"/>
    <property type="evidence" value="ECO:0007669"/>
    <property type="project" value="TreeGrafter"/>
</dbReference>
<name>A0A7R9QPU6_9ACAR</name>
<evidence type="ECO:0000256" key="5">
    <source>
        <dbReference type="ARBA" id="ARBA00022840"/>
    </source>
</evidence>
<dbReference type="InterPro" id="IPR000873">
    <property type="entry name" value="AMP-dep_synth/lig_dom"/>
</dbReference>
<dbReference type="Gene3D" id="3.40.50.12780">
    <property type="entry name" value="N-terminal domain of ligase-like"/>
    <property type="match status" value="1"/>
</dbReference>
<dbReference type="GO" id="GO:0005524">
    <property type="term" value="F:ATP binding"/>
    <property type="evidence" value="ECO:0007669"/>
    <property type="project" value="UniProtKB-KW"/>
</dbReference>
<dbReference type="EMBL" id="CAJPVJ010005909">
    <property type="protein sequence ID" value="CAG2169947.1"/>
    <property type="molecule type" value="Genomic_DNA"/>
</dbReference>
<keyword evidence="2" id="KW-0436">Ligase</keyword>
<dbReference type="AlphaFoldDB" id="A0A7R9QPU6"/>
<dbReference type="InterPro" id="IPR042099">
    <property type="entry name" value="ANL_N_sf"/>
</dbReference>
<dbReference type="Proteomes" id="UP000728032">
    <property type="component" value="Unassembled WGS sequence"/>
</dbReference>
<organism evidence="8">
    <name type="scientific">Oppiella nova</name>
    <dbReference type="NCBI Taxonomy" id="334625"/>
    <lineage>
        <taxon>Eukaryota</taxon>
        <taxon>Metazoa</taxon>
        <taxon>Ecdysozoa</taxon>
        <taxon>Arthropoda</taxon>
        <taxon>Chelicerata</taxon>
        <taxon>Arachnida</taxon>
        <taxon>Acari</taxon>
        <taxon>Acariformes</taxon>
        <taxon>Sarcoptiformes</taxon>
        <taxon>Oribatida</taxon>
        <taxon>Brachypylina</taxon>
        <taxon>Oppioidea</taxon>
        <taxon>Oppiidae</taxon>
        <taxon>Oppiella</taxon>
    </lineage>
</organism>
<dbReference type="EMBL" id="OC920734">
    <property type="protein sequence ID" value="CAD7652760.1"/>
    <property type="molecule type" value="Genomic_DNA"/>
</dbReference>
<feature type="domain" description="AMP-dependent synthetase/ligase" evidence="7">
    <location>
        <begin position="39"/>
        <end position="115"/>
    </location>
</feature>
<dbReference type="GO" id="GO:0005811">
    <property type="term" value="C:lipid droplet"/>
    <property type="evidence" value="ECO:0007669"/>
    <property type="project" value="TreeGrafter"/>
</dbReference>
<evidence type="ECO:0000256" key="6">
    <source>
        <dbReference type="ARBA" id="ARBA00026121"/>
    </source>
</evidence>
<dbReference type="PANTHER" id="PTHR43272:SF83">
    <property type="entry name" value="ACYL-COA SYNTHETASE LONG-CHAIN, ISOFORM J"/>
    <property type="match status" value="1"/>
</dbReference>
<sequence length="151" mass="16853">MYVCYRLYFRGDRYNHRFGHLGHSARLPDLDSPILPYHTSADDVYLGYLPLAHVQEMSAEMFFISIGMTVGYGSPLTLTNKSTGVKAGVKGDVTCLRPTVMLAVPLILDRLGKGIREQVATGSFVARALFKFAIDYKTRYNKLGYTTVSSM</sequence>
<evidence type="ECO:0000313" key="8">
    <source>
        <dbReference type="EMBL" id="CAD7652760.1"/>
    </source>
</evidence>
<evidence type="ECO:0000256" key="4">
    <source>
        <dbReference type="ARBA" id="ARBA00022832"/>
    </source>
</evidence>
<evidence type="ECO:0000256" key="2">
    <source>
        <dbReference type="ARBA" id="ARBA00022598"/>
    </source>
</evidence>
<dbReference type="GO" id="GO:0030182">
    <property type="term" value="P:neuron differentiation"/>
    <property type="evidence" value="ECO:0007669"/>
    <property type="project" value="TreeGrafter"/>
</dbReference>
<dbReference type="GO" id="GO:0035336">
    <property type="term" value="P:long-chain fatty-acyl-CoA metabolic process"/>
    <property type="evidence" value="ECO:0007669"/>
    <property type="project" value="TreeGrafter"/>
</dbReference>
<dbReference type="GO" id="GO:0005886">
    <property type="term" value="C:plasma membrane"/>
    <property type="evidence" value="ECO:0007669"/>
    <property type="project" value="TreeGrafter"/>
</dbReference>
<dbReference type="Pfam" id="PF00501">
    <property type="entry name" value="AMP-binding"/>
    <property type="match status" value="1"/>
</dbReference>
<evidence type="ECO:0000313" key="9">
    <source>
        <dbReference type="Proteomes" id="UP000728032"/>
    </source>
</evidence>
<dbReference type="GO" id="GO:0005783">
    <property type="term" value="C:endoplasmic reticulum"/>
    <property type="evidence" value="ECO:0007669"/>
    <property type="project" value="TreeGrafter"/>
</dbReference>
<proteinExistence type="inferred from homology"/>
<comment type="similarity">
    <text evidence="1">Belongs to the ATP-dependent AMP-binding enzyme family.</text>
</comment>
<keyword evidence="9" id="KW-1185">Reference proteome</keyword>
<reference evidence="8" key="1">
    <citation type="submission" date="2020-11" db="EMBL/GenBank/DDBJ databases">
        <authorList>
            <person name="Tran Van P."/>
        </authorList>
    </citation>
    <scope>NUCLEOTIDE SEQUENCE</scope>
</reference>
<evidence type="ECO:0000259" key="7">
    <source>
        <dbReference type="Pfam" id="PF00501"/>
    </source>
</evidence>
<dbReference type="SUPFAM" id="SSF56801">
    <property type="entry name" value="Acetyl-CoA synthetase-like"/>
    <property type="match status" value="1"/>
</dbReference>
<evidence type="ECO:0000256" key="3">
    <source>
        <dbReference type="ARBA" id="ARBA00022741"/>
    </source>
</evidence>
<gene>
    <name evidence="8" type="ORF">ONB1V03_LOCUS9419</name>
</gene>
<keyword evidence="4" id="KW-0276">Fatty acid metabolism</keyword>
<protein>
    <recommendedName>
        <fullName evidence="6">long-chain-fatty-acid--CoA ligase</fullName>
        <ecNumber evidence="6">6.2.1.3</ecNumber>
    </recommendedName>
</protein>
<keyword evidence="3" id="KW-0547">Nucleotide-binding</keyword>
<keyword evidence="4" id="KW-0443">Lipid metabolism</keyword>